<dbReference type="Proteomes" id="UP000654075">
    <property type="component" value="Unassembled WGS sequence"/>
</dbReference>
<keyword evidence="3" id="KW-1185">Reference proteome</keyword>
<sequence>MASQPVKRPRRPPSNSVAAEGSDHKGSKHASPGKQDCTTGSGSSGSLRAALGALPWSGSSGASHAGALASKLDLLAEAAKREGSYPGQVASFWEVLEEACERVSAFLFHPIEEVRISSCLALAALLQVFSGHLKHEGRNLSALVKDIFRLLLAQLSAISPALRVASLKALQALPHWDAEVFNRAVRIPPFEKMGDAPLPDFDGLGNTEQDERAVEQQGQAAAKRPQPAECWYGALYFVLDDEDPAVRATALSVLGHAVCRGWSEPGEQKLLEGMFQRLAMVSSLCIHDDDKQVRSAAADVLINIMASHSVALAAGSKPVKSGGDPQLASLMQAFRRDPATVLRVLRQARFVDSQTLEAAILWLLDVDAAEHGKDPKWEAQLREATAHLGTLHKAFFEPRAKGERAHGLQPQSLGLKLVSKVCPKQKAATLDVTIADSRGSSSTVDLLDNLIGAVAGGDSVAGYDLRGPNALPICEPNFCKPLAAGISETLICWLEDLQACYEQLCDAVNANRVLPQKVAHGIVQLRRALTRVCSPDAGPLAGNLAAAAAWTDLFLSVFKAVVQDFDQKDVDSKLLGTETARGQAVRVHICTSWLMHGFQWPAPAGPQQLEPALGSTDSGCFPQVLLAFRLLSLRLLAGAKGAEEDLRAAAACLGARPEESARLLTKPLGLFLPDLPASFFRELLGPDKAVVAHVASLSFPGENMPSYHFSTALRSALVEVDVETTFTHGLVMKVSGPCRHVSVTVPVPPVSLALSRVESEYRHGESKESGNSAAKGHDLTVGKHSVKSVSGSCLPPSCSKKRQRIRCNLPPSLLAWPMMEADVHLTLQLFLQVDGAAATASEATPSCSSYSSSCKEPPEKRRRAAAASDQCSEDRLGRLNATGESTILATVLHGATGVTRERLEYPVLSEIPVSRQQGVLFTVSRPHESPSITSRSGACASGQNYGLGHEKDAVCGLASLRFCHKQSHKCEA</sequence>
<proteinExistence type="predicted"/>
<name>A0A813DPP9_POLGL</name>
<dbReference type="EMBL" id="CAJNNV010004388">
    <property type="protein sequence ID" value="CAE8590634.1"/>
    <property type="molecule type" value="Genomic_DNA"/>
</dbReference>
<protein>
    <submittedName>
        <fullName evidence="2">Uncharacterized protein</fullName>
    </submittedName>
</protein>
<organism evidence="2 3">
    <name type="scientific">Polarella glacialis</name>
    <name type="common">Dinoflagellate</name>
    <dbReference type="NCBI Taxonomy" id="89957"/>
    <lineage>
        <taxon>Eukaryota</taxon>
        <taxon>Sar</taxon>
        <taxon>Alveolata</taxon>
        <taxon>Dinophyceae</taxon>
        <taxon>Suessiales</taxon>
        <taxon>Suessiaceae</taxon>
        <taxon>Polarella</taxon>
    </lineage>
</organism>
<dbReference type="InterPro" id="IPR011989">
    <property type="entry name" value="ARM-like"/>
</dbReference>
<evidence type="ECO:0000313" key="3">
    <source>
        <dbReference type="Proteomes" id="UP000654075"/>
    </source>
</evidence>
<reference evidence="2" key="1">
    <citation type="submission" date="2021-02" db="EMBL/GenBank/DDBJ databases">
        <authorList>
            <person name="Dougan E. K."/>
            <person name="Rhodes N."/>
            <person name="Thang M."/>
            <person name="Chan C."/>
        </authorList>
    </citation>
    <scope>NUCLEOTIDE SEQUENCE</scope>
</reference>
<dbReference type="SUPFAM" id="SSF48371">
    <property type="entry name" value="ARM repeat"/>
    <property type="match status" value="1"/>
</dbReference>
<gene>
    <name evidence="2" type="ORF">PGLA1383_LOCUS9350</name>
</gene>
<accession>A0A813DPP9</accession>
<evidence type="ECO:0000256" key="1">
    <source>
        <dbReference type="SAM" id="MobiDB-lite"/>
    </source>
</evidence>
<dbReference type="InterPro" id="IPR016024">
    <property type="entry name" value="ARM-type_fold"/>
</dbReference>
<dbReference type="Gene3D" id="1.25.10.10">
    <property type="entry name" value="Leucine-rich Repeat Variant"/>
    <property type="match status" value="1"/>
</dbReference>
<feature type="region of interest" description="Disordered" evidence="1">
    <location>
        <begin position="842"/>
        <end position="869"/>
    </location>
</feature>
<comment type="caution">
    <text evidence="2">The sequence shown here is derived from an EMBL/GenBank/DDBJ whole genome shotgun (WGS) entry which is preliminary data.</text>
</comment>
<evidence type="ECO:0000313" key="2">
    <source>
        <dbReference type="EMBL" id="CAE8590634.1"/>
    </source>
</evidence>
<feature type="region of interest" description="Disordered" evidence="1">
    <location>
        <begin position="1"/>
        <end position="43"/>
    </location>
</feature>
<dbReference type="OrthoDB" id="415602at2759"/>
<dbReference type="AlphaFoldDB" id="A0A813DPP9"/>